<organism evidence="1 2">
    <name type="scientific">Ancylostoma ceylanicum</name>
    <dbReference type="NCBI Taxonomy" id="53326"/>
    <lineage>
        <taxon>Eukaryota</taxon>
        <taxon>Metazoa</taxon>
        <taxon>Ecdysozoa</taxon>
        <taxon>Nematoda</taxon>
        <taxon>Chromadorea</taxon>
        <taxon>Rhabditida</taxon>
        <taxon>Rhabditina</taxon>
        <taxon>Rhabditomorpha</taxon>
        <taxon>Strongyloidea</taxon>
        <taxon>Ancylostomatidae</taxon>
        <taxon>Ancylostomatinae</taxon>
        <taxon>Ancylostoma</taxon>
    </lineage>
</organism>
<keyword evidence="2" id="KW-1185">Reference proteome</keyword>
<dbReference type="Proteomes" id="UP000024635">
    <property type="component" value="Unassembled WGS sequence"/>
</dbReference>
<protein>
    <submittedName>
        <fullName evidence="1">Uncharacterized protein</fullName>
    </submittedName>
</protein>
<evidence type="ECO:0000313" key="1">
    <source>
        <dbReference type="EMBL" id="EYC31621.1"/>
    </source>
</evidence>
<evidence type="ECO:0000313" key="2">
    <source>
        <dbReference type="Proteomes" id="UP000024635"/>
    </source>
</evidence>
<reference evidence="2" key="1">
    <citation type="journal article" date="2015" name="Nat. Genet.">
        <title>The genome and transcriptome of the zoonotic hookworm Ancylostoma ceylanicum identify infection-specific gene families.</title>
        <authorList>
            <person name="Schwarz E.M."/>
            <person name="Hu Y."/>
            <person name="Antoshechkin I."/>
            <person name="Miller M.M."/>
            <person name="Sternberg P.W."/>
            <person name="Aroian R.V."/>
        </authorList>
    </citation>
    <scope>NUCLEOTIDE SEQUENCE</scope>
    <source>
        <strain evidence="2">HY135</strain>
    </source>
</reference>
<dbReference type="OrthoDB" id="5871336at2759"/>
<proteinExistence type="predicted"/>
<dbReference type="EMBL" id="JARK01001339">
    <property type="protein sequence ID" value="EYC31621.1"/>
    <property type="molecule type" value="Genomic_DNA"/>
</dbReference>
<dbReference type="AlphaFoldDB" id="A0A016VWD6"/>
<sequence>MQCLCESPTQLPCTTEVFQREVVTSTAEFRECYVLSISVSTTGNDPYKTPVNHSCITQCRPCDLPLHTTH</sequence>
<comment type="caution">
    <text evidence="1">The sequence shown here is derived from an EMBL/GenBank/DDBJ whole genome shotgun (WGS) entry which is preliminary data.</text>
</comment>
<accession>A0A016VWD6</accession>
<gene>
    <name evidence="1" type="primary">Acey_s0003.g1153</name>
    <name evidence="1" type="ORF">Y032_0003g1153</name>
</gene>
<name>A0A016VWD6_9BILA</name>